<dbReference type="AlphaFoldDB" id="A0A2T0A727"/>
<evidence type="ECO:0000256" key="1">
    <source>
        <dbReference type="SAM" id="MobiDB-lite"/>
    </source>
</evidence>
<name>A0A2T0A727_RHOTO</name>
<feature type="region of interest" description="Disordered" evidence="1">
    <location>
        <begin position="96"/>
        <end position="180"/>
    </location>
</feature>
<feature type="compositionally biased region" description="Low complexity" evidence="1">
    <location>
        <begin position="108"/>
        <end position="127"/>
    </location>
</feature>
<feature type="region of interest" description="Disordered" evidence="1">
    <location>
        <begin position="57"/>
        <end position="81"/>
    </location>
</feature>
<organism evidence="2 3">
    <name type="scientific">Rhodotorula toruloides</name>
    <name type="common">Yeast</name>
    <name type="synonym">Rhodosporidium toruloides</name>
    <dbReference type="NCBI Taxonomy" id="5286"/>
    <lineage>
        <taxon>Eukaryota</taxon>
        <taxon>Fungi</taxon>
        <taxon>Dikarya</taxon>
        <taxon>Basidiomycota</taxon>
        <taxon>Pucciniomycotina</taxon>
        <taxon>Microbotryomycetes</taxon>
        <taxon>Sporidiobolales</taxon>
        <taxon>Sporidiobolaceae</taxon>
        <taxon>Rhodotorula</taxon>
    </lineage>
</organism>
<feature type="compositionally biased region" description="Acidic residues" evidence="1">
    <location>
        <begin position="155"/>
        <end position="177"/>
    </location>
</feature>
<dbReference type="Proteomes" id="UP000239560">
    <property type="component" value="Unassembled WGS sequence"/>
</dbReference>
<dbReference type="EMBL" id="LCTV02000007">
    <property type="protein sequence ID" value="PRQ73809.1"/>
    <property type="molecule type" value="Genomic_DNA"/>
</dbReference>
<evidence type="ECO:0000313" key="3">
    <source>
        <dbReference type="Proteomes" id="UP000239560"/>
    </source>
</evidence>
<gene>
    <name evidence="2" type="ORF">AAT19DRAFT_15376</name>
</gene>
<sequence>MAMLQAFPPPLVSFPLAKRQFEDPAAFTRHEPLRPFLPSTALLAALWHGRDDNPAPNPPSTLYLPIGHPTRRKRSLSYGSNPWTTSDITVKRLRMDVSAPSSAPPQSPDLSPSPSSRLSPSSLELPAPSIPLPPASLTRTSTQQDLFTWPPLEEVGLDPEDEAVMPEQEDAGETEKEEEVKRLDEVRVLRGALC</sequence>
<accession>A0A2T0A727</accession>
<protein>
    <submittedName>
        <fullName evidence="2">Uncharacterized protein</fullName>
    </submittedName>
</protein>
<dbReference type="OrthoDB" id="10310881at2759"/>
<evidence type="ECO:0000313" key="2">
    <source>
        <dbReference type="EMBL" id="PRQ73809.1"/>
    </source>
</evidence>
<reference evidence="2 3" key="1">
    <citation type="journal article" date="2018" name="Elife">
        <title>Functional genomics of lipid metabolism in the oleaginous yeast Rhodosporidium toruloides.</title>
        <authorList>
            <person name="Coradetti S.T."/>
            <person name="Pinel D."/>
            <person name="Geiselman G."/>
            <person name="Ito M."/>
            <person name="Mondo S."/>
            <person name="Reilly M.C."/>
            <person name="Cheng Y.F."/>
            <person name="Bauer S."/>
            <person name="Grigoriev I."/>
            <person name="Gladden J.M."/>
            <person name="Simmons B.A."/>
            <person name="Brem R."/>
            <person name="Arkin A.P."/>
            <person name="Skerker J.M."/>
        </authorList>
    </citation>
    <scope>NUCLEOTIDE SEQUENCE [LARGE SCALE GENOMIC DNA]</scope>
    <source>
        <strain evidence="2 3">NBRC 0880</strain>
    </source>
</reference>
<comment type="caution">
    <text evidence="2">The sequence shown here is derived from an EMBL/GenBank/DDBJ whole genome shotgun (WGS) entry which is preliminary data.</text>
</comment>
<proteinExistence type="predicted"/>